<reference evidence="1" key="1">
    <citation type="submission" date="2023-07" db="EMBL/GenBank/DDBJ databases">
        <title>Bifidobacterium aquikefiriaerophilum sp. nov. and Bifidobacterium eccum sp. nov., isolated from water kefir.</title>
        <authorList>
            <person name="Breselge S."/>
            <person name="Bellassi P."/>
            <person name="Barcenilla C."/>
            <person name="Alvarez-Ordonez A."/>
            <person name="Morelli L."/>
            <person name="Cotter P.D."/>
        </authorList>
    </citation>
    <scope>NUCLEOTIDE SEQUENCE</scope>
    <source>
        <strain evidence="1">WK048_4_13</strain>
    </source>
</reference>
<evidence type="ECO:0000313" key="1">
    <source>
        <dbReference type="EMBL" id="XDS45907.1"/>
    </source>
</evidence>
<dbReference type="AlphaFoldDB" id="A0AB39UA63"/>
<sequence length="49" mass="5117">MIEDGKKRLISLLNADGVNVDDVIAEGANAASSFSPIVLSRSPRISTST</sequence>
<dbReference type="EMBL" id="CP129675">
    <property type="protein sequence ID" value="XDS45907.1"/>
    <property type="molecule type" value="Genomic_DNA"/>
</dbReference>
<protein>
    <submittedName>
        <fullName evidence="1">Uncharacterized protein</fullName>
    </submittedName>
</protein>
<dbReference type="RefSeq" id="WP_369343068.1">
    <property type="nucleotide sequence ID" value="NZ_CP129675.1"/>
</dbReference>
<proteinExistence type="predicted"/>
<accession>A0AB39UA63</accession>
<gene>
    <name evidence="1" type="ORF">QN217_07110</name>
</gene>
<organism evidence="1">
    <name type="scientific">Bifidobacterium fermentum</name>
    <dbReference type="NCBI Taxonomy" id="3059035"/>
    <lineage>
        <taxon>Bacteria</taxon>
        <taxon>Bacillati</taxon>
        <taxon>Actinomycetota</taxon>
        <taxon>Actinomycetes</taxon>
        <taxon>Bifidobacteriales</taxon>
        <taxon>Bifidobacteriaceae</taxon>
        <taxon>Bifidobacterium</taxon>
    </lineage>
</organism>
<name>A0AB39UA63_9BIFI</name>